<feature type="region of interest" description="Disordered" evidence="7">
    <location>
        <begin position="190"/>
        <end position="212"/>
    </location>
</feature>
<dbReference type="Gene3D" id="3.30.70.330">
    <property type="match status" value="1"/>
</dbReference>
<evidence type="ECO:0000256" key="6">
    <source>
        <dbReference type="PROSITE-ProRule" id="PRU00176"/>
    </source>
</evidence>
<keyword evidence="10" id="KW-1185">Reference proteome</keyword>
<gene>
    <name evidence="9" type="ORF">FA15DRAFT_700723</name>
</gene>
<dbReference type="PANTHER" id="PTHR23003">
    <property type="entry name" value="RNA RECOGNITION MOTIF RRM DOMAIN CONTAINING PROTEIN"/>
    <property type="match status" value="1"/>
</dbReference>
<dbReference type="Pfam" id="PF00076">
    <property type="entry name" value="RRM_1"/>
    <property type="match status" value="1"/>
</dbReference>
<dbReference type="GO" id="GO:0003729">
    <property type="term" value="F:mRNA binding"/>
    <property type="evidence" value="ECO:0007669"/>
    <property type="project" value="TreeGrafter"/>
</dbReference>
<evidence type="ECO:0000256" key="5">
    <source>
        <dbReference type="ARBA" id="ARBA00023242"/>
    </source>
</evidence>
<dbReference type="Proteomes" id="UP000307440">
    <property type="component" value="Unassembled WGS sequence"/>
</dbReference>
<dbReference type="GO" id="GO:0005634">
    <property type="term" value="C:nucleus"/>
    <property type="evidence" value="ECO:0007669"/>
    <property type="project" value="UniProtKB-SubCell"/>
</dbReference>
<accession>A0A5C3L742</accession>
<dbReference type="OrthoDB" id="1099063at2759"/>
<evidence type="ECO:0000256" key="1">
    <source>
        <dbReference type="ARBA" id="ARBA00004123"/>
    </source>
</evidence>
<dbReference type="SMART" id="SM00360">
    <property type="entry name" value="RRM"/>
    <property type="match status" value="1"/>
</dbReference>
<evidence type="ECO:0000256" key="3">
    <source>
        <dbReference type="ARBA" id="ARBA00022737"/>
    </source>
</evidence>
<sequence length="351" mass="39178">MAYQPTKRLYLRGLAKDITPDSLSEALSDTNAYTYLFSCFHSISPPTAKLAKSNSFTITRLSNLKQRRMPFAFLTHIEALLCLDKGGGMTPTPSDVLIQTSSNRGGLSRHPVVVTGLPEDIRWQELKDFGRSTGCLVAFCDLDTSDSSRGFIEYFTKNDAEYAIRTLDGKDLGGETVRVISYSSVSNERRRSTPYPFSRTRSNTSIECEQSRSARHQHQASYEGSMHATPRDCYSSFGSTISMACGDAYTHRYDPSRTEQDENGFGQSTHPGIAASKPYSAMYIPRYEAPQTGNVNVSYYPDEDPPRYDPADRPFIFSDSVNSAVHRGHDIHSGTGMAFHQNYNRGQVSWI</sequence>
<feature type="compositionally biased region" description="Polar residues" evidence="7">
    <location>
        <begin position="199"/>
        <end position="208"/>
    </location>
</feature>
<keyword evidence="2" id="KW-0507">mRNA processing</keyword>
<dbReference type="PANTHER" id="PTHR23003:SF62">
    <property type="entry name" value="SERINE_ARGININE (SR)-TYPE SHUTTLING MRNA BINDING PROTEIN NPL3"/>
    <property type="match status" value="1"/>
</dbReference>
<dbReference type="CDD" id="cd12339">
    <property type="entry name" value="RRM2_SRSF1_4_like"/>
    <property type="match status" value="1"/>
</dbReference>
<evidence type="ECO:0000256" key="7">
    <source>
        <dbReference type="SAM" id="MobiDB-lite"/>
    </source>
</evidence>
<evidence type="ECO:0000259" key="8">
    <source>
        <dbReference type="PROSITE" id="PS50102"/>
    </source>
</evidence>
<comment type="subcellular location">
    <subcellularLocation>
        <location evidence="1">Nucleus</location>
    </subcellularLocation>
</comment>
<dbReference type="STRING" id="230819.A0A5C3L742"/>
<protein>
    <recommendedName>
        <fullName evidence="8">RRM domain-containing protein</fullName>
    </recommendedName>
</protein>
<dbReference type="InterPro" id="IPR000504">
    <property type="entry name" value="RRM_dom"/>
</dbReference>
<dbReference type="SUPFAM" id="SSF54928">
    <property type="entry name" value="RNA-binding domain, RBD"/>
    <property type="match status" value="1"/>
</dbReference>
<feature type="domain" description="RRM" evidence="8">
    <location>
        <begin position="110"/>
        <end position="184"/>
    </location>
</feature>
<organism evidence="9 10">
    <name type="scientific">Coprinopsis marcescibilis</name>
    <name type="common">Agaric fungus</name>
    <name type="synonym">Psathyrella marcescibilis</name>
    <dbReference type="NCBI Taxonomy" id="230819"/>
    <lineage>
        <taxon>Eukaryota</taxon>
        <taxon>Fungi</taxon>
        <taxon>Dikarya</taxon>
        <taxon>Basidiomycota</taxon>
        <taxon>Agaricomycotina</taxon>
        <taxon>Agaricomycetes</taxon>
        <taxon>Agaricomycetidae</taxon>
        <taxon>Agaricales</taxon>
        <taxon>Agaricineae</taxon>
        <taxon>Psathyrellaceae</taxon>
        <taxon>Coprinopsis</taxon>
    </lineage>
</organism>
<dbReference type="GO" id="GO:0005737">
    <property type="term" value="C:cytoplasm"/>
    <property type="evidence" value="ECO:0007669"/>
    <property type="project" value="TreeGrafter"/>
</dbReference>
<keyword evidence="3" id="KW-0677">Repeat</keyword>
<dbReference type="GO" id="GO:0006397">
    <property type="term" value="P:mRNA processing"/>
    <property type="evidence" value="ECO:0007669"/>
    <property type="project" value="UniProtKB-KW"/>
</dbReference>
<evidence type="ECO:0000313" key="10">
    <source>
        <dbReference type="Proteomes" id="UP000307440"/>
    </source>
</evidence>
<dbReference type="EMBL" id="ML210153">
    <property type="protein sequence ID" value="TFK28829.1"/>
    <property type="molecule type" value="Genomic_DNA"/>
</dbReference>
<proteinExistence type="predicted"/>
<keyword evidence="5" id="KW-0539">Nucleus</keyword>
<keyword evidence="4 6" id="KW-0694">RNA-binding</keyword>
<dbReference type="InterPro" id="IPR050374">
    <property type="entry name" value="RRT5_SRSF_SR"/>
</dbReference>
<evidence type="ECO:0000313" key="9">
    <source>
        <dbReference type="EMBL" id="TFK28829.1"/>
    </source>
</evidence>
<dbReference type="PROSITE" id="PS50102">
    <property type="entry name" value="RRM"/>
    <property type="match status" value="1"/>
</dbReference>
<name>A0A5C3L742_COPMA</name>
<dbReference type="AlphaFoldDB" id="A0A5C3L742"/>
<dbReference type="InterPro" id="IPR012677">
    <property type="entry name" value="Nucleotide-bd_a/b_plait_sf"/>
</dbReference>
<dbReference type="InterPro" id="IPR035979">
    <property type="entry name" value="RBD_domain_sf"/>
</dbReference>
<evidence type="ECO:0000256" key="2">
    <source>
        <dbReference type="ARBA" id="ARBA00022664"/>
    </source>
</evidence>
<evidence type="ECO:0000256" key="4">
    <source>
        <dbReference type="ARBA" id="ARBA00022884"/>
    </source>
</evidence>
<reference evidence="9 10" key="1">
    <citation type="journal article" date="2019" name="Nat. Ecol. Evol.">
        <title>Megaphylogeny resolves global patterns of mushroom evolution.</title>
        <authorList>
            <person name="Varga T."/>
            <person name="Krizsan K."/>
            <person name="Foldi C."/>
            <person name="Dima B."/>
            <person name="Sanchez-Garcia M."/>
            <person name="Sanchez-Ramirez S."/>
            <person name="Szollosi G.J."/>
            <person name="Szarkandi J.G."/>
            <person name="Papp V."/>
            <person name="Albert L."/>
            <person name="Andreopoulos W."/>
            <person name="Angelini C."/>
            <person name="Antonin V."/>
            <person name="Barry K.W."/>
            <person name="Bougher N.L."/>
            <person name="Buchanan P."/>
            <person name="Buyck B."/>
            <person name="Bense V."/>
            <person name="Catcheside P."/>
            <person name="Chovatia M."/>
            <person name="Cooper J."/>
            <person name="Damon W."/>
            <person name="Desjardin D."/>
            <person name="Finy P."/>
            <person name="Geml J."/>
            <person name="Haridas S."/>
            <person name="Hughes K."/>
            <person name="Justo A."/>
            <person name="Karasinski D."/>
            <person name="Kautmanova I."/>
            <person name="Kiss B."/>
            <person name="Kocsube S."/>
            <person name="Kotiranta H."/>
            <person name="LaButti K.M."/>
            <person name="Lechner B.E."/>
            <person name="Liimatainen K."/>
            <person name="Lipzen A."/>
            <person name="Lukacs Z."/>
            <person name="Mihaltcheva S."/>
            <person name="Morgado L.N."/>
            <person name="Niskanen T."/>
            <person name="Noordeloos M.E."/>
            <person name="Ohm R.A."/>
            <person name="Ortiz-Santana B."/>
            <person name="Ovrebo C."/>
            <person name="Racz N."/>
            <person name="Riley R."/>
            <person name="Savchenko A."/>
            <person name="Shiryaev A."/>
            <person name="Soop K."/>
            <person name="Spirin V."/>
            <person name="Szebenyi C."/>
            <person name="Tomsovsky M."/>
            <person name="Tulloss R.E."/>
            <person name="Uehling J."/>
            <person name="Grigoriev I.V."/>
            <person name="Vagvolgyi C."/>
            <person name="Papp T."/>
            <person name="Martin F.M."/>
            <person name="Miettinen O."/>
            <person name="Hibbett D.S."/>
            <person name="Nagy L.G."/>
        </authorList>
    </citation>
    <scope>NUCLEOTIDE SEQUENCE [LARGE SCALE GENOMIC DNA]</scope>
    <source>
        <strain evidence="9 10">CBS 121175</strain>
    </source>
</reference>